<feature type="domain" description="Glycoside hydrolase family 2 immunoglobulin-like beta-sandwich" evidence="4">
    <location>
        <begin position="202"/>
        <end position="255"/>
    </location>
</feature>
<organism evidence="9 10">
    <name type="scientific">Kineothrix sedimenti</name>
    <dbReference type="NCBI Taxonomy" id="3123317"/>
    <lineage>
        <taxon>Bacteria</taxon>
        <taxon>Bacillati</taxon>
        <taxon>Bacillota</taxon>
        <taxon>Clostridia</taxon>
        <taxon>Lachnospirales</taxon>
        <taxon>Lachnospiraceae</taxon>
        <taxon>Kineothrix</taxon>
    </lineage>
</organism>
<feature type="domain" description="DUF4982" evidence="7">
    <location>
        <begin position="581"/>
        <end position="645"/>
    </location>
</feature>
<dbReference type="Pfam" id="PF02836">
    <property type="entry name" value="Glyco_hydro_2_C"/>
    <property type="match status" value="1"/>
</dbReference>
<dbReference type="InterPro" id="IPR008979">
    <property type="entry name" value="Galactose-bd-like_sf"/>
</dbReference>
<dbReference type="Proteomes" id="UP001451571">
    <property type="component" value="Chromosome"/>
</dbReference>
<keyword evidence="10" id="KW-1185">Reference proteome</keyword>
<dbReference type="InterPro" id="IPR006104">
    <property type="entry name" value="Glyco_hydro_2_N"/>
</dbReference>
<dbReference type="SUPFAM" id="SSF49785">
    <property type="entry name" value="Galactose-binding domain-like"/>
    <property type="match status" value="1"/>
</dbReference>
<dbReference type="InterPro" id="IPR006102">
    <property type="entry name" value="Ig-like_GH2"/>
</dbReference>
<protein>
    <submittedName>
        <fullName evidence="9">Glycoside hydrolase family 2 TIM barrel-domain containing protein</fullName>
    </submittedName>
</protein>
<keyword evidence="3" id="KW-0326">Glycosidase</keyword>
<evidence type="ECO:0000256" key="2">
    <source>
        <dbReference type="ARBA" id="ARBA00022801"/>
    </source>
</evidence>
<evidence type="ECO:0000259" key="8">
    <source>
        <dbReference type="Pfam" id="PF18565"/>
    </source>
</evidence>
<dbReference type="Gene3D" id="2.60.40.10">
    <property type="entry name" value="Immunoglobulins"/>
    <property type="match status" value="3"/>
</dbReference>
<dbReference type="PRINTS" id="PR00132">
    <property type="entry name" value="GLHYDRLASE2"/>
</dbReference>
<feature type="domain" description="Glycoside hydrolase family 2" evidence="8">
    <location>
        <begin position="658"/>
        <end position="758"/>
    </location>
</feature>
<dbReference type="GO" id="GO:0016787">
    <property type="term" value="F:hydrolase activity"/>
    <property type="evidence" value="ECO:0007669"/>
    <property type="project" value="UniProtKB-KW"/>
</dbReference>
<evidence type="ECO:0000259" key="6">
    <source>
        <dbReference type="Pfam" id="PF02837"/>
    </source>
</evidence>
<dbReference type="PANTHER" id="PTHR42732:SF1">
    <property type="entry name" value="BETA-MANNOSIDASE"/>
    <property type="match status" value="1"/>
</dbReference>
<dbReference type="Pfam" id="PF00703">
    <property type="entry name" value="Glyco_hydro_2"/>
    <property type="match status" value="1"/>
</dbReference>
<evidence type="ECO:0000313" key="10">
    <source>
        <dbReference type="Proteomes" id="UP001451571"/>
    </source>
</evidence>
<dbReference type="InterPro" id="IPR023232">
    <property type="entry name" value="Glyco_hydro_2_AS"/>
</dbReference>
<sequence length="1155" mass="130175">MRKLFNDGWQFLKLEADADYRKAMGKLKEFRPVSLPHDWLIYDSGRLYEDSSGWYVKTLVWEKEGKRAFLIFDGVYMDSTVYVNGEKAGEWKYGYSAFTLDITDHIRSGENQIAVQARFLSPNSRWYSGAGIYRDVWFKVTGETYLEEDGIYINVKRVGTGPHREEEDFKLSVDTAVGGIIQDRKVDIVHKLFFEGTEIPINSLHTIEGGDALQEFLVKRPRLWAIESPCLYVLHTSLSVDGIIAEEADIRFGFRYPEFHPDKGFFLNGRKVKLNGVCEHHDLGCLGAAFNKSAMERKFRILKEMGVNAVRGTHNMMAPGFMDLADEMGILVISEAFDMWERSKTTYDYARFFTEWAEKDVQSWVKRDRNHPSVIMWSIGNEIYDTHADKRGQEITRKLQKMVNTHDPGHNAGITIGSNYMPWENARKCADIVKLAGYNYSEKYYRKHHEEHPDWVIYGSETSSIVQSRGVYHFPLKAGILAEDDEQCSALGNSATSWGAKSMEDCVCLDRDMDFSMGQFLWTGFDYIGEPTPYHTKNSYFGQVDTAGFPKDAYYVWQSAWTDHKKAPMVHIFPYWDFNVGQQIDVRVCSNGPEVELFLNEKSLGRQKLTHDPGSGNHIIADYQVLYEEGELRAVAYDENGQSIAVKVRKSFGNSHSLTLKAENTRIRANSTDLLFIEIGTLDKKGNPVENAADRVKVSVEGAGRLIGLDNGDSTDYDSYKGISRRLFQGKLLAVVGAKMESGAIKVQVSGKGLLPAELICEATEEITTSASSARVTSYSSAHVFLEENEEHPIVLGSEEEIPVRKIVLTAPEGNVFSPDKKEMWVEAAICPADATDKELFFRAVNDSGVTTNLAVLKQEGNRVHIAARGDGSFRLRCMSKSGTEKVRLISQLEFNIKGMGEAFLNPYEFISGSLYTSVKGEAGNGNERGIATARDGETVISYEDIDFGDFGSDEITVPIFALSSEEYPIQIWEGVPGEEGSELLAEEVYQKPSIWNVYQPEIWKLKRRIKGVSTLSFLVRQKIHIKGFSFTGTDKARAQIKALEADAIYGDSFVKTADTVEKIGNNVSLEFKEMDFKGEGTSALTICGRAPAGNNTIHIRFFNGAEESKQIVEFTQTGEYQVQTFALERITGRQKVTFVFMPGSNFDFQWFQFE</sequence>
<dbReference type="SUPFAM" id="SSF51445">
    <property type="entry name" value="(Trans)glycosidases"/>
    <property type="match status" value="1"/>
</dbReference>
<comment type="similarity">
    <text evidence="1">Belongs to the glycosyl hydrolase 2 family.</text>
</comment>
<evidence type="ECO:0000256" key="1">
    <source>
        <dbReference type="ARBA" id="ARBA00007401"/>
    </source>
</evidence>
<evidence type="ECO:0000313" key="9">
    <source>
        <dbReference type="EMBL" id="XAH74043.1"/>
    </source>
</evidence>
<dbReference type="InterPro" id="IPR032311">
    <property type="entry name" value="DUF4982"/>
</dbReference>
<accession>A0ABZ3EUY1</accession>
<evidence type="ECO:0000256" key="3">
    <source>
        <dbReference type="ARBA" id="ARBA00023295"/>
    </source>
</evidence>
<dbReference type="CDD" id="cd04084">
    <property type="entry name" value="CBM6_xylanase-like"/>
    <property type="match status" value="1"/>
</dbReference>
<dbReference type="InterPro" id="IPR040605">
    <property type="entry name" value="Glyco_hydro2_dom5"/>
</dbReference>
<dbReference type="InterPro" id="IPR013783">
    <property type="entry name" value="Ig-like_fold"/>
</dbReference>
<dbReference type="SUPFAM" id="SSF49303">
    <property type="entry name" value="beta-Galactosidase/glucuronidase domain"/>
    <property type="match status" value="1"/>
</dbReference>
<name>A0ABZ3EUY1_9FIRM</name>
<dbReference type="InterPro" id="IPR006103">
    <property type="entry name" value="Glyco_hydro_2_cat"/>
</dbReference>
<dbReference type="InterPro" id="IPR051913">
    <property type="entry name" value="GH2_Domain-Containing"/>
</dbReference>
<dbReference type="PANTHER" id="PTHR42732">
    <property type="entry name" value="BETA-GALACTOSIDASE"/>
    <property type="match status" value="1"/>
</dbReference>
<gene>
    <name evidence="9" type="ORF">V6984_21495</name>
</gene>
<dbReference type="InterPro" id="IPR006101">
    <property type="entry name" value="Glyco_hydro_2"/>
</dbReference>
<proteinExistence type="inferred from homology"/>
<feature type="domain" description="Glycoside hydrolase family 2 catalytic" evidence="5">
    <location>
        <begin position="262"/>
        <end position="407"/>
    </location>
</feature>
<keyword evidence="2 9" id="KW-0378">Hydrolase</keyword>
<feature type="domain" description="Glycosyl hydrolases family 2 sugar binding" evidence="6">
    <location>
        <begin position="50"/>
        <end position="137"/>
    </location>
</feature>
<reference evidence="9 10" key="1">
    <citation type="submission" date="2024-02" db="EMBL/GenBank/DDBJ databases">
        <title>Bacterial strain from lacustrine sediment.</title>
        <authorList>
            <person name="Petit C."/>
            <person name="Fadhlaoui K."/>
        </authorList>
    </citation>
    <scope>NUCLEOTIDE SEQUENCE [LARGE SCALE GENOMIC DNA]</scope>
    <source>
        <strain evidence="9 10">IPX-CK</strain>
    </source>
</reference>
<dbReference type="Gene3D" id="2.60.120.260">
    <property type="entry name" value="Galactose-binding domain-like"/>
    <property type="match status" value="2"/>
</dbReference>
<dbReference type="InterPro" id="IPR036156">
    <property type="entry name" value="Beta-gal/glucu_dom_sf"/>
</dbReference>
<dbReference type="Pfam" id="PF18565">
    <property type="entry name" value="Glyco_hydro2_C5"/>
    <property type="match status" value="1"/>
</dbReference>
<dbReference type="EMBL" id="CP146256">
    <property type="protein sequence ID" value="XAH74043.1"/>
    <property type="molecule type" value="Genomic_DNA"/>
</dbReference>
<evidence type="ECO:0000259" key="7">
    <source>
        <dbReference type="Pfam" id="PF16355"/>
    </source>
</evidence>
<dbReference type="Gene3D" id="3.20.20.80">
    <property type="entry name" value="Glycosidases"/>
    <property type="match status" value="1"/>
</dbReference>
<dbReference type="PROSITE" id="PS00608">
    <property type="entry name" value="GLYCOSYL_HYDROL_F2_2"/>
    <property type="match status" value="1"/>
</dbReference>
<dbReference type="Pfam" id="PF16355">
    <property type="entry name" value="DUF4982"/>
    <property type="match status" value="1"/>
</dbReference>
<dbReference type="Pfam" id="PF02837">
    <property type="entry name" value="Glyco_hydro_2_N"/>
    <property type="match status" value="1"/>
</dbReference>
<evidence type="ECO:0000259" key="4">
    <source>
        <dbReference type="Pfam" id="PF00703"/>
    </source>
</evidence>
<dbReference type="InterPro" id="IPR017853">
    <property type="entry name" value="GH"/>
</dbReference>
<evidence type="ECO:0000259" key="5">
    <source>
        <dbReference type="Pfam" id="PF02836"/>
    </source>
</evidence>
<dbReference type="RefSeq" id="WP_342757638.1">
    <property type="nucleotide sequence ID" value="NZ_CP146256.1"/>
</dbReference>